<dbReference type="PANTHER" id="PTHR32309">
    <property type="entry name" value="TYROSINE-PROTEIN KINASE"/>
    <property type="match status" value="1"/>
</dbReference>
<dbReference type="EMBL" id="CP054493">
    <property type="protein sequence ID" value="QOY55408.1"/>
    <property type="molecule type" value="Genomic_DNA"/>
</dbReference>
<keyword evidence="5 6" id="KW-0472">Membrane</keyword>
<organism evidence="8 9">
    <name type="scientific">Candidatus Sulfurimonas marisnigri</name>
    <dbReference type="NCBI Taxonomy" id="2740405"/>
    <lineage>
        <taxon>Bacteria</taxon>
        <taxon>Pseudomonadati</taxon>
        <taxon>Campylobacterota</taxon>
        <taxon>Epsilonproteobacteria</taxon>
        <taxon>Campylobacterales</taxon>
        <taxon>Sulfurimonadaceae</taxon>
        <taxon>Sulfurimonas</taxon>
    </lineage>
</organism>
<evidence type="ECO:0000313" key="9">
    <source>
        <dbReference type="Proteomes" id="UP000593836"/>
    </source>
</evidence>
<name>A0A7S7RR89_9BACT</name>
<reference evidence="8 9" key="1">
    <citation type="submission" date="2020-05" db="EMBL/GenBank/DDBJ databases">
        <title>Sulfurimonas marisnigri, sp. nov., and Sulfurimonas baltica, sp. nov., manganese oxide reducing chemolithoautotrophs of the class Epsilonproteobacteria isolated from the pelagic redoxclines of the Black and Baltic Seas and emended description of the genus Sulfurimonas.</title>
        <authorList>
            <person name="Henkel J.V."/>
            <person name="Laudan C."/>
            <person name="Werner J."/>
            <person name="Neu T."/>
            <person name="Plewe S."/>
            <person name="Sproer C."/>
            <person name="Bunk B."/>
            <person name="Schulz-Vogt H.N."/>
        </authorList>
    </citation>
    <scope>NUCLEOTIDE SEQUENCE [LARGE SCALE GENOMIC DNA]</scope>
    <source>
        <strain evidence="8 9">SoZ1</strain>
    </source>
</reference>
<sequence length="197" mass="22612">MNNGQVRHIEEDEIDLRELWKIIVNRKIVIFIVTTLVTLGAIVYVYMKNPIPVYSGNVMLEIGEVKSNTTNLTYLDNPNNLKHILEKQYSLLVTLPKRSNGLMSLSTTNVNKEVIKRDLEKYVVYVLERHKSKAKLFEKYIMTKQIGNITIGNEAINKPKKKLIVVVSFITGLVLSIFLVFLLDFIAKARDEDESTK</sequence>
<dbReference type="Pfam" id="PF02706">
    <property type="entry name" value="Wzz"/>
    <property type="match status" value="1"/>
</dbReference>
<feature type="domain" description="Polysaccharide chain length determinant N-terminal" evidence="7">
    <location>
        <begin position="12"/>
        <end position="76"/>
    </location>
</feature>
<evidence type="ECO:0000256" key="3">
    <source>
        <dbReference type="ARBA" id="ARBA00022692"/>
    </source>
</evidence>
<dbReference type="KEGG" id="smas:HUE87_04000"/>
<dbReference type="InterPro" id="IPR003856">
    <property type="entry name" value="LPS_length_determ_N"/>
</dbReference>
<dbReference type="GO" id="GO:0004713">
    <property type="term" value="F:protein tyrosine kinase activity"/>
    <property type="evidence" value="ECO:0007669"/>
    <property type="project" value="TreeGrafter"/>
</dbReference>
<evidence type="ECO:0000256" key="5">
    <source>
        <dbReference type="ARBA" id="ARBA00023136"/>
    </source>
</evidence>
<dbReference type="PANTHER" id="PTHR32309:SF13">
    <property type="entry name" value="FERRIC ENTEROBACTIN TRANSPORT PROTEIN FEPE"/>
    <property type="match status" value="1"/>
</dbReference>
<accession>A0A7S7RR89</accession>
<evidence type="ECO:0000256" key="6">
    <source>
        <dbReference type="SAM" id="Phobius"/>
    </source>
</evidence>
<dbReference type="Proteomes" id="UP000593836">
    <property type="component" value="Chromosome"/>
</dbReference>
<feature type="transmembrane region" description="Helical" evidence="6">
    <location>
        <begin position="28"/>
        <end position="47"/>
    </location>
</feature>
<protein>
    <recommendedName>
        <fullName evidence="7">Polysaccharide chain length determinant N-terminal domain-containing protein</fullName>
    </recommendedName>
</protein>
<gene>
    <name evidence="8" type="ORF">HUE87_04000</name>
</gene>
<feature type="transmembrane region" description="Helical" evidence="6">
    <location>
        <begin position="163"/>
        <end position="187"/>
    </location>
</feature>
<proteinExistence type="predicted"/>
<keyword evidence="9" id="KW-1185">Reference proteome</keyword>
<evidence type="ECO:0000256" key="1">
    <source>
        <dbReference type="ARBA" id="ARBA00004651"/>
    </source>
</evidence>
<dbReference type="InterPro" id="IPR050445">
    <property type="entry name" value="Bact_polysacc_biosynth/exp"/>
</dbReference>
<dbReference type="GO" id="GO:0005886">
    <property type="term" value="C:plasma membrane"/>
    <property type="evidence" value="ECO:0007669"/>
    <property type="project" value="UniProtKB-SubCell"/>
</dbReference>
<dbReference type="AlphaFoldDB" id="A0A7S7RR89"/>
<evidence type="ECO:0000313" key="8">
    <source>
        <dbReference type="EMBL" id="QOY55408.1"/>
    </source>
</evidence>
<evidence type="ECO:0000256" key="4">
    <source>
        <dbReference type="ARBA" id="ARBA00022989"/>
    </source>
</evidence>
<dbReference type="RefSeq" id="WP_194367448.1">
    <property type="nucleotide sequence ID" value="NZ_CP054493.1"/>
</dbReference>
<keyword evidence="3 6" id="KW-0812">Transmembrane</keyword>
<comment type="subcellular location">
    <subcellularLocation>
        <location evidence="1">Cell membrane</location>
        <topology evidence="1">Multi-pass membrane protein</topology>
    </subcellularLocation>
</comment>
<keyword evidence="2" id="KW-1003">Cell membrane</keyword>
<evidence type="ECO:0000259" key="7">
    <source>
        <dbReference type="Pfam" id="PF02706"/>
    </source>
</evidence>
<evidence type="ECO:0000256" key="2">
    <source>
        <dbReference type="ARBA" id="ARBA00022475"/>
    </source>
</evidence>
<keyword evidence="4 6" id="KW-1133">Transmembrane helix</keyword>